<proteinExistence type="predicted"/>
<accession>E0XU78</accession>
<dbReference type="AlphaFoldDB" id="E0XU78"/>
<dbReference type="EMBL" id="GU474878">
    <property type="protein sequence ID" value="ADI17969.1"/>
    <property type="molecule type" value="Genomic_DNA"/>
</dbReference>
<sequence>MRMWSVISTPYNLRRRGRVIWWSRGDSNPRLPPCKGGALPAELRPHLVLDRRPASGGPSWTRTRDLSLIRTAL</sequence>
<reference evidence="1" key="1">
    <citation type="journal article" date="2011" name="Environ. Microbiol.">
        <title>Time-series analyses of Monterey Bay coastal microbial picoplankton using a 'genome proxy' microarray.</title>
        <authorList>
            <person name="Rich V.I."/>
            <person name="Pham V.D."/>
            <person name="Eppley J."/>
            <person name="Shi Y."/>
            <person name="DeLong E.F."/>
        </authorList>
    </citation>
    <scope>NUCLEOTIDE SEQUENCE</scope>
</reference>
<protein>
    <submittedName>
        <fullName evidence="1">Uncharacterized protein</fullName>
    </submittedName>
</protein>
<dbReference type="AntiFam" id="ANF00011">
    <property type="entry name" value="tRNA translation"/>
</dbReference>
<organism evidence="1">
    <name type="scientific">uncultured Chloroflexi bacterium HF0200_09I09</name>
    <dbReference type="NCBI Taxonomy" id="710736"/>
    <lineage>
        <taxon>Bacteria</taxon>
        <taxon>Bacillati</taxon>
        <taxon>Chloroflexota</taxon>
        <taxon>environmental samples</taxon>
    </lineage>
</organism>
<evidence type="ECO:0000313" key="1">
    <source>
        <dbReference type="EMBL" id="ADI17969.1"/>
    </source>
</evidence>
<name>E0XU78_9CHLR</name>